<evidence type="ECO:0008006" key="4">
    <source>
        <dbReference type="Google" id="ProtNLM"/>
    </source>
</evidence>
<keyword evidence="1" id="KW-0472">Membrane</keyword>
<keyword evidence="3" id="KW-1185">Reference proteome</keyword>
<dbReference type="RefSeq" id="WP_262095756.1">
    <property type="nucleotide sequence ID" value="NZ_JAOEGN010000003.1"/>
</dbReference>
<comment type="caution">
    <text evidence="2">The sequence shown here is derived from an EMBL/GenBank/DDBJ whole genome shotgun (WGS) entry which is preliminary data.</text>
</comment>
<sequence length="59" mass="6633">MNLIDTLILIFVLGIFLGIAYYRFVQKKTGLGCNCSSKKTCTLKVDSIKAIFEDINTKE</sequence>
<keyword evidence="1" id="KW-1133">Transmembrane helix</keyword>
<name>A0ABT2PXT2_9MOLU</name>
<gene>
    <name evidence="2" type="ORF">N7603_02510</name>
</gene>
<accession>A0ABT2PXT2</accession>
<evidence type="ECO:0000256" key="1">
    <source>
        <dbReference type="SAM" id="Phobius"/>
    </source>
</evidence>
<proteinExistence type="predicted"/>
<dbReference type="EMBL" id="JAOEGN010000003">
    <property type="protein sequence ID" value="MCU0104522.1"/>
    <property type="molecule type" value="Genomic_DNA"/>
</dbReference>
<organism evidence="2 3">
    <name type="scientific">Paracholeplasma vituli</name>
    <dbReference type="NCBI Taxonomy" id="69473"/>
    <lineage>
        <taxon>Bacteria</taxon>
        <taxon>Bacillati</taxon>
        <taxon>Mycoplasmatota</taxon>
        <taxon>Mollicutes</taxon>
        <taxon>Acholeplasmatales</taxon>
        <taxon>Acholeplasmataceae</taxon>
        <taxon>Paracholeplasma</taxon>
    </lineage>
</organism>
<evidence type="ECO:0000313" key="3">
    <source>
        <dbReference type="Proteomes" id="UP001209076"/>
    </source>
</evidence>
<feature type="transmembrane region" description="Helical" evidence="1">
    <location>
        <begin position="6"/>
        <end position="24"/>
    </location>
</feature>
<evidence type="ECO:0000313" key="2">
    <source>
        <dbReference type="EMBL" id="MCU0104522.1"/>
    </source>
</evidence>
<protein>
    <recommendedName>
        <fullName evidence="4">FeoB-associated Cys-rich membrane protein</fullName>
    </recommendedName>
</protein>
<keyword evidence="1" id="KW-0812">Transmembrane</keyword>
<dbReference type="Proteomes" id="UP001209076">
    <property type="component" value="Unassembled WGS sequence"/>
</dbReference>
<reference evidence="3" key="1">
    <citation type="submission" date="2023-07" db="EMBL/GenBank/DDBJ databases">
        <title>Novel Mycoplasma species identified in domestic and wild animals.</title>
        <authorList>
            <person name="Volokhov D.V."/>
            <person name="Furtak V.A."/>
            <person name="Zagorodnyaya T.A."/>
        </authorList>
    </citation>
    <scope>NUCLEOTIDE SEQUENCE [LARGE SCALE GENOMIC DNA]</scope>
    <source>
        <strain evidence="3">92-19</strain>
    </source>
</reference>